<feature type="region of interest" description="Disordered" evidence="1">
    <location>
        <begin position="66"/>
        <end position="122"/>
    </location>
</feature>
<keyword evidence="2" id="KW-1133">Transmembrane helix</keyword>
<feature type="transmembrane region" description="Helical" evidence="2">
    <location>
        <begin position="36"/>
        <end position="57"/>
    </location>
</feature>
<reference evidence="4" key="1">
    <citation type="journal article" date="2012" name="MBio">
        <title>Comparative genome analysis of Trichophyton rubrum and related dermatophytes reveals candidate genes involved in infection.</title>
        <authorList>
            <person name="Martinez D.A."/>
            <person name="Oliver B.G."/>
            <person name="Graeser Y."/>
            <person name="Goldberg J.M."/>
            <person name="Li W."/>
            <person name="Martinez-Rossi N.M."/>
            <person name="Monod M."/>
            <person name="Shelest E."/>
            <person name="Barton R.C."/>
            <person name="Birch E."/>
            <person name="Brakhage A.A."/>
            <person name="Chen Z."/>
            <person name="Gurr S.J."/>
            <person name="Heiman D."/>
            <person name="Heitman J."/>
            <person name="Kosti I."/>
            <person name="Rossi A."/>
            <person name="Saif S."/>
            <person name="Samalova M."/>
            <person name="Saunders C.W."/>
            <person name="Shea T."/>
            <person name="Summerbell R.C."/>
            <person name="Xu J."/>
            <person name="Young S."/>
            <person name="Zeng Q."/>
            <person name="Birren B.W."/>
            <person name="Cuomo C.A."/>
            <person name="White T.C."/>
        </authorList>
    </citation>
    <scope>NUCLEOTIDE SEQUENCE [LARGE SCALE GENOMIC DNA]</scope>
    <source>
        <strain evidence="4">ATCC MYA-4607 / CBS 118892</strain>
    </source>
</reference>
<dbReference type="InParanoid" id="F2T062"/>
<keyword evidence="2" id="KW-0812">Transmembrane</keyword>
<dbReference type="OMA" id="KEVWADQ"/>
<dbReference type="HOGENOM" id="CLU_1644930_0_0_1"/>
<sequence length="161" mass="16779">MCGAIIALAPACGRQFLTTAAATWQPPFFLRVIDPVGAAAVLGAIIALLGCCFGPYGRAGADILRRRRTPPSSPTHTTTATAPSTNITITTPAAAPSSNPAAPPPEAAHAPQVSWVRREEGVGKKPLARGRYLEKYPEDADKASLIFKIGADLASPEFTDS</sequence>
<dbReference type="EMBL" id="GG700659">
    <property type="protein sequence ID" value="EGD91984.2"/>
    <property type="molecule type" value="Genomic_DNA"/>
</dbReference>
<evidence type="ECO:0000313" key="3">
    <source>
        <dbReference type="EMBL" id="EGD91984.2"/>
    </source>
</evidence>
<keyword evidence="4" id="KW-1185">Reference proteome</keyword>
<accession>F2T062</accession>
<feature type="compositionally biased region" description="Low complexity" evidence="1">
    <location>
        <begin position="74"/>
        <end position="100"/>
    </location>
</feature>
<dbReference type="VEuPathDB" id="FungiDB:TERG_08200"/>
<dbReference type="AlphaFoldDB" id="F2T062"/>
<organism evidence="3 4">
    <name type="scientific">Trichophyton rubrum (strain ATCC MYA-4607 / CBS 118892)</name>
    <name type="common">Athlete's foot fungus</name>
    <dbReference type="NCBI Taxonomy" id="559305"/>
    <lineage>
        <taxon>Eukaryota</taxon>
        <taxon>Fungi</taxon>
        <taxon>Dikarya</taxon>
        <taxon>Ascomycota</taxon>
        <taxon>Pezizomycotina</taxon>
        <taxon>Eurotiomycetes</taxon>
        <taxon>Eurotiomycetidae</taxon>
        <taxon>Onygenales</taxon>
        <taxon>Arthrodermataceae</taxon>
        <taxon>Trichophyton</taxon>
    </lineage>
</organism>
<protein>
    <submittedName>
        <fullName evidence="3">Uncharacterized protein</fullName>
    </submittedName>
</protein>
<name>F2T062_TRIRC</name>
<proteinExistence type="predicted"/>
<evidence type="ECO:0000313" key="4">
    <source>
        <dbReference type="Proteomes" id="UP000008864"/>
    </source>
</evidence>
<evidence type="ECO:0000256" key="1">
    <source>
        <dbReference type="SAM" id="MobiDB-lite"/>
    </source>
</evidence>
<dbReference type="Proteomes" id="UP000008864">
    <property type="component" value="Unassembled WGS sequence"/>
</dbReference>
<dbReference type="RefSeq" id="XP_047604896.1">
    <property type="nucleotide sequence ID" value="XM_047748905.1"/>
</dbReference>
<dbReference type="OrthoDB" id="10486468at2759"/>
<evidence type="ECO:0000256" key="2">
    <source>
        <dbReference type="SAM" id="Phobius"/>
    </source>
</evidence>
<dbReference type="GeneID" id="10377628"/>
<gene>
    <name evidence="3" type="ORF">TERG_08200</name>
</gene>
<keyword evidence="2" id="KW-0472">Membrane</keyword>